<name>A0A853P6T4_STRAG</name>
<dbReference type="Pfam" id="PF06114">
    <property type="entry name" value="Peptidase_M78"/>
    <property type="match status" value="1"/>
</dbReference>
<dbReference type="Proteomes" id="UP000093122">
    <property type="component" value="Unassembled WGS sequence"/>
</dbReference>
<feature type="domain" description="IrrE N-terminal-like" evidence="1">
    <location>
        <begin position="12"/>
        <end position="91"/>
    </location>
</feature>
<organism evidence="2 3">
    <name type="scientific">Streptococcus agalactiae</name>
    <dbReference type="NCBI Taxonomy" id="1311"/>
    <lineage>
        <taxon>Bacteria</taxon>
        <taxon>Bacillati</taxon>
        <taxon>Bacillota</taxon>
        <taxon>Bacilli</taxon>
        <taxon>Lactobacillales</taxon>
        <taxon>Streptococcaceae</taxon>
        <taxon>Streptococcus</taxon>
    </lineage>
</organism>
<gene>
    <name evidence="2" type="ORF">AX245_08895</name>
</gene>
<dbReference type="EMBL" id="MAWT01000016">
    <property type="protein sequence ID" value="OCM71699.1"/>
    <property type="molecule type" value="Genomic_DNA"/>
</dbReference>
<evidence type="ECO:0000313" key="2">
    <source>
        <dbReference type="EMBL" id="OCM71699.1"/>
    </source>
</evidence>
<proteinExistence type="predicted"/>
<sequence>MTLNQLIKDTRSLGIVVLFSDIPDSKGRHLKLDNHKIIMIDKHLTDDEAIQILLHERAHFINNHYCNHLGTTTFCSKQEFEAEKARIEFNLNNYITSTPPEYWDTFNFIDYFGFDSHHENYINESFQKIVKNIN</sequence>
<protein>
    <recommendedName>
        <fullName evidence="1">IrrE N-terminal-like domain-containing protein</fullName>
    </recommendedName>
</protein>
<reference evidence="2 3" key="1">
    <citation type="journal article" date="2016" name="Sci. Rep.">
        <title>Serotype IV Streptococcus agalactiae ST-452 has arisen from large genomic recombination events between CC23 and the hypervirulent CC17 lineages.</title>
        <authorList>
            <person name="Campisi E."/>
            <person name="Rinaudo C.D."/>
            <person name="Donati C."/>
            <person name="Barucco M."/>
            <person name="Torricelli G."/>
            <person name="Edwards M.S."/>
            <person name="Baker C.J."/>
            <person name="Margarit I."/>
            <person name="Rosini R."/>
        </authorList>
    </citation>
    <scope>NUCLEOTIDE SEQUENCE [LARGE SCALE GENOMIC DNA]</scope>
    <source>
        <strain evidence="2 3">CZ-PW-140</strain>
    </source>
</reference>
<evidence type="ECO:0000313" key="3">
    <source>
        <dbReference type="Proteomes" id="UP000093122"/>
    </source>
</evidence>
<comment type="caution">
    <text evidence="2">The sequence shown here is derived from an EMBL/GenBank/DDBJ whole genome shotgun (WGS) entry which is preliminary data.</text>
</comment>
<accession>A0A853P6T4</accession>
<dbReference type="InterPro" id="IPR010359">
    <property type="entry name" value="IrrE_HExxH"/>
</dbReference>
<evidence type="ECO:0000259" key="1">
    <source>
        <dbReference type="Pfam" id="PF06114"/>
    </source>
</evidence>
<dbReference type="RefSeq" id="WP_000174349.1">
    <property type="nucleotide sequence ID" value="NZ_CDEC01000034.1"/>
</dbReference>
<dbReference type="KEGG" id="sage:EN72_10525"/>
<dbReference type="AlphaFoldDB" id="A0A853P6T4"/>